<dbReference type="PANTHER" id="PTHR47786">
    <property type="entry name" value="ALPHA-1,4-GLUCAN:MALTOSE-1-PHOSPHATE MALTOSYLTRANSFERASE"/>
    <property type="match status" value="1"/>
</dbReference>
<dbReference type="CDD" id="cd11313">
    <property type="entry name" value="AmyAc_arch_bac_AmyA"/>
    <property type="match status" value="1"/>
</dbReference>
<gene>
    <name evidence="2" type="ORF">SPIROBIBN47_210179</name>
</gene>
<dbReference type="SUPFAM" id="SSF51445">
    <property type="entry name" value="(Trans)glycosidases"/>
    <property type="match status" value="1"/>
</dbReference>
<feature type="domain" description="Glycosyl hydrolase family 13 catalytic" evidence="1">
    <location>
        <begin position="10"/>
        <end position="335"/>
    </location>
</feature>
<dbReference type="GO" id="GO:0005975">
    <property type="term" value="P:carbohydrate metabolic process"/>
    <property type="evidence" value="ECO:0007669"/>
    <property type="project" value="InterPro"/>
</dbReference>
<evidence type="ECO:0000259" key="1">
    <source>
        <dbReference type="SMART" id="SM00642"/>
    </source>
</evidence>
<sequence>MISETDAIYQIYLRNFTKEGTFRAAIPQLAHIASMGFTWVYLTPIHPIGKEARKGLLGSPYAIYDYRAINPELGTLVDFEAFVEAAHANELKVMIDVVYNHTSPDSVLAREHPEWFLKGPDGKPARKCEDWSDVVDFDYSASPHLWVELISTLAMWRDRGVDGFRCDVASLVPAEFWKQARTRVNQYDPGVRKELRPLVWLAESVHPAFLRRMRSEGYGAWSEPELHAAAFDLTYDYDGWERLEVKKFKKRGQTPIFKYFEYLYAQETLYPKGAKKLRFLENHDQERAASRFGRGDMLKAWTVLYQFLPGVALTYMGQELALEHRPSLFERDPIEPSGGDPHFEQFFVSSLKATTEAKRDAPFFSWSIFDDDVVFCLRSTAPAREATPIEEAMVKSGNYLLIARAGGGGRGQTSRAARLLAPFDIHGTELLSGEPVNYPRGSDIPPSPALLVRLGN</sequence>
<proteinExistence type="predicted"/>
<protein>
    <submittedName>
        <fullName evidence="2">Alpha amylase catalytic region</fullName>
    </submittedName>
</protein>
<dbReference type="InterPro" id="IPR017853">
    <property type="entry name" value="GH"/>
</dbReference>
<dbReference type="SMART" id="SM00642">
    <property type="entry name" value="Aamy"/>
    <property type="match status" value="1"/>
</dbReference>
<dbReference type="AlphaFoldDB" id="A0A3P3XHM4"/>
<reference evidence="2" key="1">
    <citation type="submission" date="2017-02" db="EMBL/GenBank/DDBJ databases">
        <authorList>
            <person name="Regsiter A."/>
            <person name="William W."/>
        </authorList>
    </citation>
    <scope>NUCLEOTIDE SEQUENCE</scope>
    <source>
        <strain evidence="2">Bib</strain>
    </source>
</reference>
<organism evidence="2">
    <name type="scientific">uncultured spirochete</name>
    <dbReference type="NCBI Taxonomy" id="156406"/>
    <lineage>
        <taxon>Bacteria</taxon>
        <taxon>Pseudomonadati</taxon>
        <taxon>Spirochaetota</taxon>
        <taxon>Spirochaetia</taxon>
        <taxon>Spirochaetales</taxon>
        <taxon>environmental samples</taxon>
    </lineage>
</organism>
<dbReference type="PANTHER" id="PTHR47786:SF2">
    <property type="entry name" value="GLYCOSYL HYDROLASE FAMILY 13 CATALYTIC DOMAIN-CONTAINING PROTEIN"/>
    <property type="match status" value="1"/>
</dbReference>
<dbReference type="EMBL" id="FWDM01000014">
    <property type="protein sequence ID" value="SLM12022.1"/>
    <property type="molecule type" value="Genomic_DNA"/>
</dbReference>
<dbReference type="Gene3D" id="3.20.20.80">
    <property type="entry name" value="Glycosidases"/>
    <property type="match status" value="1"/>
</dbReference>
<dbReference type="Pfam" id="PF00128">
    <property type="entry name" value="Alpha-amylase"/>
    <property type="match status" value="2"/>
</dbReference>
<name>A0A3P3XHM4_9SPIR</name>
<evidence type="ECO:0000313" key="2">
    <source>
        <dbReference type="EMBL" id="SLM12022.1"/>
    </source>
</evidence>
<dbReference type="InterPro" id="IPR006047">
    <property type="entry name" value="GH13_cat_dom"/>
</dbReference>
<accession>A0A3P3XHM4</accession>